<proteinExistence type="predicted"/>
<evidence type="ECO:0000313" key="1">
    <source>
        <dbReference type="EMBL" id="JAD22219.1"/>
    </source>
</evidence>
<dbReference type="EMBL" id="GBRH01275676">
    <property type="protein sequence ID" value="JAD22219.1"/>
    <property type="molecule type" value="Transcribed_RNA"/>
</dbReference>
<accession>A0A0A8Y8V3</accession>
<dbReference type="AlphaFoldDB" id="A0A0A8Y8V3"/>
<organism evidence="1">
    <name type="scientific">Arundo donax</name>
    <name type="common">Giant reed</name>
    <name type="synonym">Donax arundinaceus</name>
    <dbReference type="NCBI Taxonomy" id="35708"/>
    <lineage>
        <taxon>Eukaryota</taxon>
        <taxon>Viridiplantae</taxon>
        <taxon>Streptophyta</taxon>
        <taxon>Embryophyta</taxon>
        <taxon>Tracheophyta</taxon>
        <taxon>Spermatophyta</taxon>
        <taxon>Magnoliopsida</taxon>
        <taxon>Liliopsida</taxon>
        <taxon>Poales</taxon>
        <taxon>Poaceae</taxon>
        <taxon>PACMAD clade</taxon>
        <taxon>Arundinoideae</taxon>
        <taxon>Arundineae</taxon>
        <taxon>Arundo</taxon>
    </lineage>
</organism>
<protein>
    <submittedName>
        <fullName evidence="1">Uncharacterized protein</fullName>
    </submittedName>
</protein>
<name>A0A0A8Y8V3_ARUDO</name>
<reference evidence="1" key="2">
    <citation type="journal article" date="2015" name="Data Brief">
        <title>Shoot transcriptome of the giant reed, Arundo donax.</title>
        <authorList>
            <person name="Barrero R.A."/>
            <person name="Guerrero F.D."/>
            <person name="Moolhuijzen P."/>
            <person name="Goolsby J.A."/>
            <person name="Tidwell J."/>
            <person name="Bellgard S.E."/>
            <person name="Bellgard M.I."/>
        </authorList>
    </citation>
    <scope>NUCLEOTIDE SEQUENCE</scope>
    <source>
        <tissue evidence="1">Shoot tissue taken approximately 20 cm above the soil surface</tissue>
    </source>
</reference>
<reference evidence="1" key="1">
    <citation type="submission" date="2014-09" db="EMBL/GenBank/DDBJ databases">
        <authorList>
            <person name="Magalhaes I.L.F."/>
            <person name="Oliveira U."/>
            <person name="Santos F.R."/>
            <person name="Vidigal T.H.D.A."/>
            <person name="Brescovit A.D."/>
            <person name="Santos A.J."/>
        </authorList>
    </citation>
    <scope>NUCLEOTIDE SEQUENCE</scope>
    <source>
        <tissue evidence="1">Shoot tissue taken approximately 20 cm above the soil surface</tissue>
    </source>
</reference>
<sequence length="34" mass="3903">MVKFGRLHHSDVVNFQIFQSRAYVLAPSLKKMGP</sequence>